<sequence>MKKIQFIIDPSKSYYLVEDVHPTSYKSRLSVVAHSGFGRIGLRLGGELKHITAKELAEDLEKHYKHNEYTHIRLLFCYGADEPNRLLKFFSIWKEPVAATISKAYPKSIVEAYKGTLLMKCITKISSSSLNTSKENMHYDIPRNDNIENNFRINSKNKNVVTLNRVIDPALAVSALINGNKDEKNKLMCAMLHIEETKVSFEPVNYKNSDGPYFWLDGKETKREL</sequence>
<evidence type="ECO:0000313" key="1">
    <source>
        <dbReference type="EMBL" id="WNH00505.1"/>
    </source>
</evidence>
<dbReference type="EMBL" id="CP133647">
    <property type="protein sequence ID" value="WNH00505.1"/>
    <property type="molecule type" value="Genomic_DNA"/>
</dbReference>
<dbReference type="GeneID" id="88856166"/>
<organism evidence="1 2">
    <name type="scientific">Xenorhabdus griffiniae</name>
    <dbReference type="NCBI Taxonomy" id="351672"/>
    <lineage>
        <taxon>Bacteria</taxon>
        <taxon>Pseudomonadati</taxon>
        <taxon>Pseudomonadota</taxon>
        <taxon>Gammaproteobacteria</taxon>
        <taxon>Enterobacterales</taxon>
        <taxon>Morganellaceae</taxon>
        <taxon>Xenorhabdus</taxon>
    </lineage>
</organism>
<reference evidence="1 2" key="1">
    <citation type="journal article" date="2023" name="Access Microbiol">
        <title>The genome of a steinernematid-associated Pseudomonas piscis bacterium encodes the biosynthesis of insect toxins.</title>
        <authorList>
            <person name="Awori R.M."/>
            <person name="Hendre P."/>
            <person name="Amugune N.O."/>
        </authorList>
    </citation>
    <scope>NUCLEOTIDE SEQUENCE [LARGE SCALE GENOMIC DNA]</scope>
    <source>
        <strain evidence="1 2">97</strain>
    </source>
</reference>
<name>A0ABY9XD42_9GAMM</name>
<accession>A0ABY9XD42</accession>
<evidence type="ECO:0000313" key="2">
    <source>
        <dbReference type="Proteomes" id="UP001300348"/>
    </source>
</evidence>
<dbReference type="RefSeq" id="WP_189760996.1">
    <property type="nucleotide sequence ID" value="NZ_CAWPOC010000226.1"/>
</dbReference>
<keyword evidence="2" id="KW-1185">Reference proteome</keyword>
<dbReference type="Proteomes" id="UP001300348">
    <property type="component" value="Chromosome"/>
</dbReference>
<proteinExistence type="predicted"/>
<gene>
    <name evidence="1" type="ORF">QL112_011375</name>
</gene>
<protein>
    <submittedName>
        <fullName evidence="1">Uncharacterized protein</fullName>
    </submittedName>
</protein>